<dbReference type="Gene3D" id="3.50.50.60">
    <property type="entry name" value="FAD/NAD(P)-binding domain"/>
    <property type="match status" value="1"/>
</dbReference>
<evidence type="ECO:0000256" key="7">
    <source>
        <dbReference type="ARBA" id="ARBA00023002"/>
    </source>
</evidence>
<evidence type="ECO:0000256" key="8">
    <source>
        <dbReference type="ARBA" id="ARBA00023033"/>
    </source>
</evidence>
<gene>
    <name evidence="12" type="ORF">VNO77_10953</name>
</gene>
<evidence type="ECO:0000256" key="6">
    <source>
        <dbReference type="ARBA" id="ARBA00022857"/>
    </source>
</evidence>
<keyword evidence="9" id="KW-0073">Auxin biosynthesis</keyword>
<evidence type="ECO:0000313" key="12">
    <source>
        <dbReference type="EMBL" id="KAK7351466.1"/>
    </source>
</evidence>
<dbReference type="SUPFAM" id="SSF51905">
    <property type="entry name" value="FAD/NAD(P)-binding domain"/>
    <property type="match status" value="2"/>
</dbReference>
<keyword evidence="4 11" id="KW-0285">Flavoprotein</keyword>
<keyword evidence="6" id="KW-0521">NADP</keyword>
<dbReference type="FunFam" id="3.50.50.60:FF:000100">
    <property type="entry name" value="Flavin-containing monooxygenase"/>
    <property type="match status" value="1"/>
</dbReference>
<evidence type="ECO:0000256" key="5">
    <source>
        <dbReference type="ARBA" id="ARBA00022827"/>
    </source>
</evidence>
<dbReference type="GO" id="GO:0004499">
    <property type="term" value="F:N,N-dimethylaniline monooxygenase activity"/>
    <property type="evidence" value="ECO:0007669"/>
    <property type="project" value="InterPro"/>
</dbReference>
<evidence type="ECO:0000313" key="13">
    <source>
        <dbReference type="Proteomes" id="UP001367508"/>
    </source>
</evidence>
<dbReference type="GO" id="GO:0050660">
    <property type="term" value="F:flavin adenine dinucleotide binding"/>
    <property type="evidence" value="ECO:0007669"/>
    <property type="project" value="InterPro"/>
</dbReference>
<dbReference type="EC" id="1.-.-.-" evidence="11"/>
<evidence type="ECO:0000256" key="11">
    <source>
        <dbReference type="RuleBase" id="RU361177"/>
    </source>
</evidence>
<accession>A0AAN9MBG6</accession>
<dbReference type="GO" id="GO:0009851">
    <property type="term" value="P:auxin biosynthetic process"/>
    <property type="evidence" value="ECO:0007669"/>
    <property type="project" value="UniProtKB-KW"/>
</dbReference>
<dbReference type="InterPro" id="IPR020946">
    <property type="entry name" value="Flavin_mOase-like"/>
</dbReference>
<keyword evidence="8 11" id="KW-0503">Monooxygenase</keyword>
<sequence length="435" mass="49395">MDYCWLREIEGKQAHDPLFMNNNNNNNKSMSSSTVWVHGPVIVGAGPSGLAVAACLKEKSISSVILERSNCIASLWQLKTYDRLRLHLPKQFCELPFMEFPSNFPTYPSKQQFIEYLETYADRFGIRPRFNETVMHAEFDPKLGLWRLKSFNKAGNTTEYVCRWLIVATGENAEAVMPEIEGIGEFEAPIRHTSLYKSGEEFRDKRVLVVGCGNSGMEVCLDLCNHNATPSLVVRDTVHVLPREMLGKSTFGLSMWLLKWLPMRLVDGFLLIVSWLMLGDTARFGLDRPRLGPLQLKNLSGKTPVLDVGTLAKIKGGDIKVRPGIKRLKRHTVEFVDGRTENYDAIILATGYKSNVHYWLKEEDMFSKEDGYPRRPFPNGWKGENGLYAVGFTKKGLLGASMDAKRIAEDIERCWESETKHRTVFTRSHLPQPNS</sequence>
<evidence type="ECO:0000256" key="10">
    <source>
        <dbReference type="ARBA" id="ARBA00047707"/>
    </source>
</evidence>
<evidence type="ECO:0000256" key="2">
    <source>
        <dbReference type="ARBA" id="ARBA00004814"/>
    </source>
</evidence>
<keyword evidence="5 11" id="KW-0274">FAD</keyword>
<evidence type="ECO:0000256" key="3">
    <source>
        <dbReference type="ARBA" id="ARBA00009183"/>
    </source>
</evidence>
<keyword evidence="7 11" id="KW-0560">Oxidoreductase</keyword>
<dbReference type="EMBL" id="JAYMYQ010000002">
    <property type="protein sequence ID" value="KAK7351466.1"/>
    <property type="molecule type" value="Genomic_DNA"/>
</dbReference>
<dbReference type="AlphaFoldDB" id="A0AAN9MBG6"/>
<comment type="cofactor">
    <cofactor evidence="1 11">
        <name>FAD</name>
        <dbReference type="ChEBI" id="CHEBI:57692"/>
    </cofactor>
</comment>
<dbReference type="InterPro" id="IPR036188">
    <property type="entry name" value="FAD/NAD-bd_sf"/>
</dbReference>
<name>A0AAN9MBG6_CANGL</name>
<evidence type="ECO:0000256" key="1">
    <source>
        <dbReference type="ARBA" id="ARBA00001974"/>
    </source>
</evidence>
<comment type="similarity">
    <text evidence="3 11">Belongs to the FMO family.</text>
</comment>
<comment type="pathway">
    <text evidence="2">Plant hormone metabolism; auxin biosynthesis.</text>
</comment>
<evidence type="ECO:0000256" key="9">
    <source>
        <dbReference type="ARBA" id="ARBA00023070"/>
    </source>
</evidence>
<dbReference type="GO" id="GO:0103075">
    <property type="term" value="F:indole-3-pyruvate monooxygenase activity"/>
    <property type="evidence" value="ECO:0007669"/>
    <property type="project" value="UniProtKB-EC"/>
</dbReference>
<evidence type="ECO:0000256" key="4">
    <source>
        <dbReference type="ARBA" id="ARBA00022630"/>
    </source>
</evidence>
<keyword evidence="13" id="KW-1185">Reference proteome</keyword>
<protein>
    <recommendedName>
        <fullName evidence="11">Flavin-containing monooxygenase</fullName>
        <ecNumber evidence="11">1.-.-.-</ecNumber>
    </recommendedName>
</protein>
<comment type="catalytic activity">
    <reaction evidence="10">
        <text>indole-3-pyruvate + NADPH + O2 + H(+) = (indol-3-yl)acetate + CO2 + NADP(+) + H2O</text>
        <dbReference type="Rhea" id="RHEA:34331"/>
        <dbReference type="ChEBI" id="CHEBI:15377"/>
        <dbReference type="ChEBI" id="CHEBI:15378"/>
        <dbReference type="ChEBI" id="CHEBI:15379"/>
        <dbReference type="ChEBI" id="CHEBI:16526"/>
        <dbReference type="ChEBI" id="CHEBI:17640"/>
        <dbReference type="ChEBI" id="CHEBI:30854"/>
        <dbReference type="ChEBI" id="CHEBI:57783"/>
        <dbReference type="ChEBI" id="CHEBI:58349"/>
        <dbReference type="EC" id="1.14.13.168"/>
    </reaction>
</comment>
<dbReference type="Proteomes" id="UP001367508">
    <property type="component" value="Unassembled WGS sequence"/>
</dbReference>
<dbReference type="PANTHER" id="PTHR43539">
    <property type="entry name" value="FLAVIN-BINDING MONOOXYGENASE-LIKE PROTEIN (AFU_ORTHOLOGUE AFUA_4G09220)"/>
    <property type="match status" value="1"/>
</dbReference>
<dbReference type="PRINTS" id="PR00368">
    <property type="entry name" value="FADPNR"/>
</dbReference>
<dbReference type="GO" id="GO:0050661">
    <property type="term" value="F:NADP binding"/>
    <property type="evidence" value="ECO:0007669"/>
    <property type="project" value="InterPro"/>
</dbReference>
<proteinExistence type="inferred from homology"/>
<dbReference type="InterPro" id="IPR050982">
    <property type="entry name" value="Auxin_biosynth/cation_transpt"/>
</dbReference>
<organism evidence="12 13">
    <name type="scientific">Canavalia gladiata</name>
    <name type="common">Sword bean</name>
    <name type="synonym">Dolichos gladiatus</name>
    <dbReference type="NCBI Taxonomy" id="3824"/>
    <lineage>
        <taxon>Eukaryota</taxon>
        <taxon>Viridiplantae</taxon>
        <taxon>Streptophyta</taxon>
        <taxon>Embryophyta</taxon>
        <taxon>Tracheophyta</taxon>
        <taxon>Spermatophyta</taxon>
        <taxon>Magnoliopsida</taxon>
        <taxon>eudicotyledons</taxon>
        <taxon>Gunneridae</taxon>
        <taxon>Pentapetalae</taxon>
        <taxon>rosids</taxon>
        <taxon>fabids</taxon>
        <taxon>Fabales</taxon>
        <taxon>Fabaceae</taxon>
        <taxon>Papilionoideae</taxon>
        <taxon>50 kb inversion clade</taxon>
        <taxon>NPAAA clade</taxon>
        <taxon>indigoferoid/millettioid clade</taxon>
        <taxon>Phaseoleae</taxon>
        <taxon>Canavalia</taxon>
    </lineage>
</organism>
<dbReference type="Pfam" id="PF00743">
    <property type="entry name" value="FMO-like"/>
    <property type="match status" value="1"/>
</dbReference>
<dbReference type="PRINTS" id="PR00469">
    <property type="entry name" value="PNDRDTASEII"/>
</dbReference>
<reference evidence="12 13" key="1">
    <citation type="submission" date="2024-01" db="EMBL/GenBank/DDBJ databases">
        <title>The genomes of 5 underutilized Papilionoideae crops provide insights into root nodulation and disease resistanc.</title>
        <authorList>
            <person name="Jiang F."/>
        </authorList>
    </citation>
    <scope>NUCLEOTIDE SEQUENCE [LARGE SCALE GENOMIC DNA]</scope>
    <source>
        <strain evidence="12">LVBAO_FW01</strain>
        <tissue evidence="12">Leaves</tissue>
    </source>
</reference>
<dbReference type="PANTHER" id="PTHR43539:SF81">
    <property type="entry name" value="FLAVIN-CONTAINING MONOOXYGENASE"/>
    <property type="match status" value="1"/>
</dbReference>
<comment type="caution">
    <text evidence="12">The sequence shown here is derived from an EMBL/GenBank/DDBJ whole genome shotgun (WGS) entry which is preliminary data.</text>
</comment>